<evidence type="ECO:0000256" key="3">
    <source>
        <dbReference type="ARBA" id="ARBA00012812"/>
    </source>
</evidence>
<comment type="catalytic activity">
    <reaction evidence="13 14">
        <text>indole-3-pyruvate + 2 oxidized [2Fe-2S]-[ferredoxin] + CoA = (indol-3-yl)acetyl-CoA + 2 reduced [2Fe-2S]-[ferredoxin] + CO2 + H(+)</text>
        <dbReference type="Rhea" id="RHEA:12645"/>
        <dbReference type="Rhea" id="RHEA-COMP:10000"/>
        <dbReference type="Rhea" id="RHEA-COMP:10001"/>
        <dbReference type="ChEBI" id="CHEBI:15378"/>
        <dbReference type="ChEBI" id="CHEBI:16526"/>
        <dbReference type="ChEBI" id="CHEBI:17640"/>
        <dbReference type="ChEBI" id="CHEBI:33737"/>
        <dbReference type="ChEBI" id="CHEBI:33738"/>
        <dbReference type="ChEBI" id="CHEBI:57271"/>
        <dbReference type="ChEBI" id="CHEBI:57287"/>
        <dbReference type="EC" id="1.2.7.8"/>
    </reaction>
</comment>
<dbReference type="Pfam" id="PF02775">
    <property type="entry name" value="TPP_enzyme_C"/>
    <property type="match status" value="1"/>
</dbReference>
<keyword evidence="6 14" id="KW-0004">4Fe-4S</keyword>
<dbReference type="RefSeq" id="WP_342126409.1">
    <property type="nucleotide sequence ID" value="NZ_JBCAUS010000002.1"/>
</dbReference>
<dbReference type="Pfam" id="PF01855">
    <property type="entry name" value="POR_N"/>
    <property type="match status" value="1"/>
</dbReference>
<protein>
    <recommendedName>
        <fullName evidence="4 14">Indolepyruvate oxidoreductase subunit IorA</fullName>
        <shortName evidence="14">IOR</shortName>
        <ecNumber evidence="3 14">1.2.7.8</ecNumber>
    </recommendedName>
    <alternativeName>
        <fullName evidence="12 14">Indolepyruvate ferredoxin oxidoreductase subunit alpha</fullName>
    </alternativeName>
</protein>
<keyword evidence="10 14" id="KW-0408">Iron</keyword>
<comment type="cofactor">
    <cofactor evidence="14">
        <name>[4Fe-4S] cluster</name>
        <dbReference type="ChEBI" id="CHEBI:49883"/>
    </cofactor>
    <text evidence="14">Binds 2 [4Fe-4S] clusters. In this family the first cluster has a non-standard and varying [4Fe-4S] binding motif CX(2)CX(2)CX(4-5)CP.</text>
</comment>
<evidence type="ECO:0000256" key="1">
    <source>
        <dbReference type="ARBA" id="ARBA00002995"/>
    </source>
</evidence>
<evidence type="ECO:0000256" key="6">
    <source>
        <dbReference type="ARBA" id="ARBA00022485"/>
    </source>
</evidence>
<dbReference type="InterPro" id="IPR002880">
    <property type="entry name" value="Pyrv_Fd/Flavodoxin_OxRdtase_N"/>
</dbReference>
<keyword evidence="7 14" id="KW-0479">Metal-binding</keyword>
<dbReference type="SUPFAM" id="SSF52922">
    <property type="entry name" value="TK C-terminal domain-like"/>
    <property type="match status" value="1"/>
</dbReference>
<name>A0ABU9KQN6_9EURY</name>
<dbReference type="InterPro" id="IPR009014">
    <property type="entry name" value="Transketo_C/PFOR_II"/>
</dbReference>
<dbReference type="InterPro" id="IPR029061">
    <property type="entry name" value="THDP-binding"/>
</dbReference>
<evidence type="ECO:0000256" key="14">
    <source>
        <dbReference type="PIRNR" id="PIRNR006439"/>
    </source>
</evidence>
<dbReference type="InterPro" id="IPR017721">
    <property type="entry name" value="IorA"/>
</dbReference>
<evidence type="ECO:0000256" key="9">
    <source>
        <dbReference type="ARBA" id="ARBA00023002"/>
    </source>
</evidence>
<evidence type="ECO:0000256" key="12">
    <source>
        <dbReference type="ARBA" id="ARBA00030514"/>
    </source>
</evidence>
<dbReference type="Gene3D" id="3.40.50.970">
    <property type="match status" value="2"/>
</dbReference>
<reference evidence="17 18" key="1">
    <citation type="submission" date="2024-04" db="EMBL/GenBank/DDBJ databases">
        <title>Methanococcoides sp. LMO-2.</title>
        <authorList>
            <person name="Liang L."/>
        </authorList>
    </citation>
    <scope>NUCLEOTIDE SEQUENCE [LARGE SCALE GENOMIC DNA]</scope>
    <source>
        <strain evidence="17 18">LMO-2</strain>
    </source>
</reference>
<keyword evidence="11 14" id="KW-0411">Iron-sulfur</keyword>
<dbReference type="PANTHER" id="PTHR43710:SF6">
    <property type="entry name" value="INDOLEPYRUVATE OXIDOREDUCTASE SUBUNIT IORA"/>
    <property type="match status" value="1"/>
</dbReference>
<dbReference type="CDD" id="cd07034">
    <property type="entry name" value="TPP_PYR_PFOR_IOR-alpha_like"/>
    <property type="match status" value="1"/>
</dbReference>
<evidence type="ECO:0000259" key="15">
    <source>
        <dbReference type="Pfam" id="PF01855"/>
    </source>
</evidence>
<keyword evidence="9 14" id="KW-0560">Oxidoreductase</keyword>
<feature type="domain" description="Thiamine pyrophosphate enzyme TPP-binding" evidence="16">
    <location>
        <begin position="393"/>
        <end position="462"/>
    </location>
</feature>
<dbReference type="PIRSF" id="PIRSF006439">
    <property type="entry name" value="Indolepyruvate_ferr_oxidored"/>
    <property type="match status" value="1"/>
</dbReference>
<dbReference type="InterPro" id="IPR045025">
    <property type="entry name" value="HACL1-like"/>
</dbReference>
<evidence type="ECO:0000256" key="4">
    <source>
        <dbReference type="ARBA" id="ARBA00017710"/>
    </source>
</evidence>
<keyword evidence="5 14" id="KW-0813">Transport</keyword>
<keyword evidence="8 14" id="KW-0249">Electron transport</keyword>
<sequence>MNITDREIGTSEITGLEALYFGLIDSKVEMVTGVAGFPVTVVMNYFEKHTGPEITTMWMTNEKVALEAALGASASGKRSLVLTKHVGMNVLSDPLVTSVTHTIGAGVVIVAGDDPGVLASQNEQDSRWYGEVAEVAVFDPSNPDATYNSLVRAFELSESAKVPVIVRITDRLEKATGPVTRSSPIEKTEVTFDRSIWKLTMRGKHQHFHLHAQPLFLDEAENDPLTRTVKAEGSSKVGIISSGYPSALVDEILGETHPDVSHLSLNVVSPLPLRKLRQFISDHEKVIVIEESEPFIESHISICENVLGKITGHLPYGRIEKENISFAIGNCDKENVAEYTEVETIEKRGARSLCDDCLFLPVYRMLHDLDILIAGDMGCSIRSAPEPLEAVDVGFALGAAISTGSGFEKKSVAVIGDFGLAHSGIVGLINAVQNNRDVLVMVLDNRTAAMTGGQSTPDLTEAVKALCDDVTILDFNDPELAEGRIGELEELVRDKLSVKGVSVIYVRAECVLYG</sequence>
<evidence type="ECO:0000256" key="8">
    <source>
        <dbReference type="ARBA" id="ARBA00022982"/>
    </source>
</evidence>
<comment type="function">
    <text evidence="1 14">Catalyzes the ferredoxin-dependent oxidative decarboxylation of arylpyruvates.</text>
</comment>
<gene>
    <name evidence="17" type="ORF">WOA13_02445</name>
</gene>
<organism evidence="17 18">
    <name type="scientific">Methanococcoides cohabitans</name>
    <dbReference type="NCBI Taxonomy" id="3136559"/>
    <lineage>
        <taxon>Archaea</taxon>
        <taxon>Methanobacteriati</taxon>
        <taxon>Methanobacteriota</taxon>
        <taxon>Stenosarchaea group</taxon>
        <taxon>Methanomicrobia</taxon>
        <taxon>Methanosarcinales</taxon>
        <taxon>Methanosarcinaceae</taxon>
        <taxon>Methanococcoides</taxon>
    </lineage>
</organism>
<evidence type="ECO:0000259" key="16">
    <source>
        <dbReference type="Pfam" id="PF02775"/>
    </source>
</evidence>
<evidence type="ECO:0000313" key="18">
    <source>
        <dbReference type="Proteomes" id="UP001396646"/>
    </source>
</evidence>
<feature type="domain" description="Pyruvate flavodoxin/ferredoxin oxidoreductase pyrimidine binding" evidence="15">
    <location>
        <begin position="53"/>
        <end position="167"/>
    </location>
</feature>
<comment type="caution">
    <text evidence="17">The sequence shown here is derived from an EMBL/GenBank/DDBJ whole genome shotgun (WGS) entry which is preliminary data.</text>
</comment>
<dbReference type="SUPFAM" id="SSF52518">
    <property type="entry name" value="Thiamin diphosphate-binding fold (THDP-binding)"/>
    <property type="match status" value="2"/>
</dbReference>
<proteinExistence type="predicted"/>
<accession>A0ABU9KQN6</accession>
<evidence type="ECO:0000256" key="2">
    <source>
        <dbReference type="ARBA" id="ARBA00011238"/>
    </source>
</evidence>
<comment type="subunit">
    <text evidence="2 14">Heterodimer of the IorA and IorB subunits.</text>
</comment>
<dbReference type="Proteomes" id="UP001396646">
    <property type="component" value="Unassembled WGS sequence"/>
</dbReference>
<evidence type="ECO:0000256" key="10">
    <source>
        <dbReference type="ARBA" id="ARBA00023004"/>
    </source>
</evidence>
<dbReference type="EC" id="1.2.7.8" evidence="3 14"/>
<evidence type="ECO:0000256" key="5">
    <source>
        <dbReference type="ARBA" id="ARBA00022448"/>
    </source>
</evidence>
<dbReference type="InterPro" id="IPR011766">
    <property type="entry name" value="TPP_enzyme_TPP-bd"/>
</dbReference>
<evidence type="ECO:0000313" key="17">
    <source>
        <dbReference type="EMBL" id="MEL4304701.1"/>
    </source>
</evidence>
<keyword evidence="18" id="KW-1185">Reference proteome</keyword>
<dbReference type="EMBL" id="JBCAUS010000002">
    <property type="protein sequence ID" value="MEL4304701.1"/>
    <property type="molecule type" value="Genomic_DNA"/>
</dbReference>
<evidence type="ECO:0000256" key="13">
    <source>
        <dbReference type="ARBA" id="ARBA00048332"/>
    </source>
</evidence>
<evidence type="ECO:0000256" key="7">
    <source>
        <dbReference type="ARBA" id="ARBA00022723"/>
    </source>
</evidence>
<evidence type="ECO:0000256" key="11">
    <source>
        <dbReference type="ARBA" id="ARBA00023014"/>
    </source>
</evidence>
<dbReference type="PANTHER" id="PTHR43710">
    <property type="entry name" value="2-HYDROXYACYL-COA LYASE"/>
    <property type="match status" value="1"/>
</dbReference>